<sequence length="149" mass="16854">MSQQPSEPFKNSDLESPEYRERLMRKLNTLIAVLEVASAKVDRSLDGPGADIDRLAKIRTNLTSTLEVCRRARKALERREELPEGLPENLAEVVRAAGRNRIEPKRLPIGSGAEMSSIEERRRFERMGRIGREELESVDLDDLASKLQG</sequence>
<reference evidence="1 2" key="1">
    <citation type="submission" date="2019-02" db="EMBL/GenBank/DDBJ databases">
        <title>Deep-cultivation of Planctomycetes and their phenomic and genomic characterization uncovers novel biology.</title>
        <authorList>
            <person name="Wiegand S."/>
            <person name="Jogler M."/>
            <person name="Boedeker C."/>
            <person name="Pinto D."/>
            <person name="Vollmers J."/>
            <person name="Rivas-Marin E."/>
            <person name="Kohn T."/>
            <person name="Peeters S.H."/>
            <person name="Heuer A."/>
            <person name="Rast P."/>
            <person name="Oberbeckmann S."/>
            <person name="Bunk B."/>
            <person name="Jeske O."/>
            <person name="Meyerdierks A."/>
            <person name="Storesund J.E."/>
            <person name="Kallscheuer N."/>
            <person name="Luecker S."/>
            <person name="Lage O.M."/>
            <person name="Pohl T."/>
            <person name="Merkel B.J."/>
            <person name="Hornburger P."/>
            <person name="Mueller R.-W."/>
            <person name="Bruemmer F."/>
            <person name="Labrenz M."/>
            <person name="Spormann A.M."/>
            <person name="Op den Camp H."/>
            <person name="Overmann J."/>
            <person name="Amann R."/>
            <person name="Jetten M.S.M."/>
            <person name="Mascher T."/>
            <person name="Medema M.H."/>
            <person name="Devos D.P."/>
            <person name="Kaster A.-K."/>
            <person name="Ovreas L."/>
            <person name="Rohde M."/>
            <person name="Galperin M.Y."/>
            <person name="Jogler C."/>
        </authorList>
    </citation>
    <scope>NUCLEOTIDE SEQUENCE [LARGE SCALE GENOMIC DNA]</scope>
    <source>
        <strain evidence="1 2">Poly30</strain>
    </source>
</reference>
<organism evidence="1 2">
    <name type="scientific">Saltatorellus ferox</name>
    <dbReference type="NCBI Taxonomy" id="2528018"/>
    <lineage>
        <taxon>Bacteria</taxon>
        <taxon>Pseudomonadati</taxon>
        <taxon>Planctomycetota</taxon>
        <taxon>Planctomycetia</taxon>
        <taxon>Planctomycetia incertae sedis</taxon>
        <taxon>Saltatorellus</taxon>
    </lineage>
</organism>
<keyword evidence="2" id="KW-1185">Reference proteome</keyword>
<accession>A0A518ELG7</accession>
<evidence type="ECO:0000313" key="2">
    <source>
        <dbReference type="Proteomes" id="UP000320390"/>
    </source>
</evidence>
<protein>
    <submittedName>
        <fullName evidence="1">Uncharacterized protein</fullName>
    </submittedName>
</protein>
<dbReference type="OrthoDB" id="9938722at2"/>
<dbReference type="Proteomes" id="UP000320390">
    <property type="component" value="Chromosome"/>
</dbReference>
<dbReference type="RefSeq" id="WP_145194366.1">
    <property type="nucleotide sequence ID" value="NZ_CP036434.1"/>
</dbReference>
<dbReference type="AlphaFoldDB" id="A0A518ELG7"/>
<evidence type="ECO:0000313" key="1">
    <source>
        <dbReference type="EMBL" id="QDV04934.1"/>
    </source>
</evidence>
<proteinExistence type="predicted"/>
<dbReference type="EMBL" id="CP036434">
    <property type="protein sequence ID" value="QDV04934.1"/>
    <property type="molecule type" value="Genomic_DNA"/>
</dbReference>
<gene>
    <name evidence="1" type="ORF">Poly30_04290</name>
</gene>
<name>A0A518ELG7_9BACT</name>